<evidence type="ECO:0000259" key="2">
    <source>
        <dbReference type="PROSITE" id="PS50914"/>
    </source>
</evidence>
<accession>A0A1D9LN49</accession>
<gene>
    <name evidence="3" type="ORF">BKX93_03195</name>
</gene>
<evidence type="ECO:0000313" key="3">
    <source>
        <dbReference type="EMBL" id="AOZ52697.1"/>
    </source>
</evidence>
<feature type="chain" id="PRO_5009443438" description="BON domain-containing protein" evidence="1">
    <location>
        <begin position="28"/>
        <end position="277"/>
    </location>
</feature>
<name>A0A1D9LN49_9NEIS</name>
<dbReference type="GeneID" id="68840216"/>
<dbReference type="RefSeq" id="WP_070981672.1">
    <property type="nucleotide sequence ID" value="NZ_CP017707.1"/>
</dbReference>
<proteinExistence type="predicted"/>
<evidence type="ECO:0000313" key="4">
    <source>
        <dbReference type="Proteomes" id="UP000178776"/>
    </source>
</evidence>
<feature type="domain" description="BON" evidence="2">
    <location>
        <begin position="35"/>
        <end position="103"/>
    </location>
</feature>
<sequence length="277" mass="29494">MKLSSRNLALSAAIPLAIIAGCGQARADARSQEVLDARQEAQIATIYALNPYLRHNNLKVAVAQGTATLSGNVEDDVNRDLAKEIALGVSGVTRVENQIVIQSNQDPQASAYTGEAIDDSTITASIKSKLYWSQRTERLPITVKTERGHVVLRGTADSLSSRNFAGQLALSTRGVESVDNQLQVNGKTSAAAIDDTQESVRTELSDSWITTKVKSTFLYSNNVAGSNIAVSTLHGVVTLRGMVETGAERALAIELAQNVRGVKSVKAANLVFSATDQ</sequence>
<dbReference type="SMART" id="SM00749">
    <property type="entry name" value="BON"/>
    <property type="match status" value="3"/>
</dbReference>
<feature type="domain" description="BON" evidence="2">
    <location>
        <begin position="205"/>
        <end position="274"/>
    </location>
</feature>
<dbReference type="PANTHER" id="PTHR34606">
    <property type="entry name" value="BON DOMAIN-CONTAINING PROTEIN"/>
    <property type="match status" value="1"/>
</dbReference>
<organism evidence="3 4">
    <name type="scientific">Chromobacterium vaccinii</name>
    <dbReference type="NCBI Taxonomy" id="1108595"/>
    <lineage>
        <taxon>Bacteria</taxon>
        <taxon>Pseudomonadati</taxon>
        <taxon>Pseudomonadota</taxon>
        <taxon>Betaproteobacteria</taxon>
        <taxon>Neisseriales</taxon>
        <taxon>Chromobacteriaceae</taxon>
        <taxon>Chromobacterium</taxon>
    </lineage>
</organism>
<dbReference type="PROSITE" id="PS50914">
    <property type="entry name" value="BON"/>
    <property type="match status" value="3"/>
</dbReference>
<reference evidence="3 4" key="1">
    <citation type="submission" date="2016-10" db="EMBL/GenBank/DDBJ databases">
        <title>Chromobacterium muskegensis sp. nov., an insecticidal bacterium isolated from Sphagnum bogs.</title>
        <authorList>
            <person name="Sparks M.E."/>
            <person name="Blackburn M.B."/>
            <person name="Gundersen-Rindal D.E."/>
            <person name="Mitchell A."/>
            <person name="Farrar R."/>
            <person name="Kuhar D."/>
        </authorList>
    </citation>
    <scope>NUCLEOTIDE SEQUENCE [LARGE SCALE GENOMIC DNA]</scope>
    <source>
        <strain evidence="3 4">21-1</strain>
    </source>
</reference>
<dbReference type="PROSITE" id="PS51257">
    <property type="entry name" value="PROKAR_LIPOPROTEIN"/>
    <property type="match status" value="1"/>
</dbReference>
<evidence type="ECO:0000256" key="1">
    <source>
        <dbReference type="SAM" id="SignalP"/>
    </source>
</evidence>
<dbReference type="InterPro" id="IPR007055">
    <property type="entry name" value="BON_dom"/>
</dbReference>
<dbReference type="InterPro" id="IPR051686">
    <property type="entry name" value="Lipoprotein_DolP"/>
</dbReference>
<dbReference type="Gene3D" id="3.30.1340.30">
    <property type="match status" value="3"/>
</dbReference>
<dbReference type="Proteomes" id="UP000178776">
    <property type="component" value="Chromosome"/>
</dbReference>
<dbReference type="Pfam" id="PF04972">
    <property type="entry name" value="BON"/>
    <property type="match status" value="3"/>
</dbReference>
<dbReference type="AlphaFoldDB" id="A0A1D9LN49"/>
<protein>
    <recommendedName>
        <fullName evidence="2">BON domain-containing protein</fullName>
    </recommendedName>
</protein>
<dbReference type="EMBL" id="CP017707">
    <property type="protein sequence ID" value="AOZ52697.1"/>
    <property type="molecule type" value="Genomic_DNA"/>
</dbReference>
<feature type="signal peptide" evidence="1">
    <location>
        <begin position="1"/>
        <end position="27"/>
    </location>
</feature>
<keyword evidence="1" id="KW-0732">Signal</keyword>
<dbReference type="KEGG" id="cvc:BKX93_03195"/>
<dbReference type="InterPro" id="IPR014004">
    <property type="entry name" value="Transpt-assoc_nodulatn_dom_bac"/>
</dbReference>
<dbReference type="PANTHER" id="PTHR34606:SF15">
    <property type="entry name" value="BON DOMAIN-CONTAINING PROTEIN"/>
    <property type="match status" value="1"/>
</dbReference>
<dbReference type="STRING" id="1108595.BKX93_03195"/>
<feature type="domain" description="BON" evidence="2">
    <location>
        <begin position="118"/>
        <end position="186"/>
    </location>
</feature>